<keyword evidence="3" id="KW-1185">Reference proteome</keyword>
<accession>A0A8J2SHX4</accession>
<proteinExistence type="predicted"/>
<evidence type="ECO:0000256" key="1">
    <source>
        <dbReference type="SAM" id="MobiDB-lite"/>
    </source>
</evidence>
<organism evidence="2 3">
    <name type="scientific">Pelagomonas calceolata</name>
    <dbReference type="NCBI Taxonomy" id="35677"/>
    <lineage>
        <taxon>Eukaryota</taxon>
        <taxon>Sar</taxon>
        <taxon>Stramenopiles</taxon>
        <taxon>Ochrophyta</taxon>
        <taxon>Pelagophyceae</taxon>
        <taxon>Pelagomonadales</taxon>
        <taxon>Pelagomonadaceae</taxon>
        <taxon>Pelagomonas</taxon>
    </lineage>
</organism>
<reference evidence="2" key="1">
    <citation type="submission" date="2021-11" db="EMBL/GenBank/DDBJ databases">
        <authorList>
            <consortium name="Genoscope - CEA"/>
            <person name="William W."/>
        </authorList>
    </citation>
    <scope>NUCLEOTIDE SEQUENCE</scope>
</reference>
<evidence type="ECO:0000313" key="3">
    <source>
        <dbReference type="Proteomes" id="UP000789595"/>
    </source>
</evidence>
<dbReference type="EMBL" id="CAKKNE010000003">
    <property type="protein sequence ID" value="CAH0370758.1"/>
    <property type="molecule type" value="Genomic_DNA"/>
</dbReference>
<comment type="caution">
    <text evidence="2">The sequence shown here is derived from an EMBL/GenBank/DDBJ whole genome shotgun (WGS) entry which is preliminary data.</text>
</comment>
<gene>
    <name evidence="2" type="ORF">PECAL_3P06620</name>
</gene>
<feature type="region of interest" description="Disordered" evidence="1">
    <location>
        <begin position="461"/>
        <end position="483"/>
    </location>
</feature>
<dbReference type="Proteomes" id="UP000789595">
    <property type="component" value="Unassembled WGS sequence"/>
</dbReference>
<evidence type="ECO:0000313" key="2">
    <source>
        <dbReference type="EMBL" id="CAH0370758.1"/>
    </source>
</evidence>
<feature type="region of interest" description="Disordered" evidence="1">
    <location>
        <begin position="63"/>
        <end position="91"/>
    </location>
</feature>
<sequence length="562" mass="61010">MVQRRRTEHEFPPRPCPVDLLESQAFSRACEHARKVLPPAPKFLPGLPPLMPPPAVRLQTQDVAAGPAPARVHEGAALSDDDDDDGLLPGQAAPGDGFVVVHDPSLTGMPLYCCCMALQRLPAKDALALRATSRAFRERITFLSLALRPPLGVVGRKRDALKKATRTLPTAAAIANLERRPGGKQGPVPRALRALLKPFDTTKGASWHRLRKAADACANNSRTMLDVMLCVDRGNVAARNNDFEAARNALGEELVNEKGLSTNKASLTSLYRMDKSFAAAACRVWCAAVLELRDAMVRDPHVCSLARDRATLFALGGLAKQPMTVVPATIDDLASQATAPSHVLDSESLLSQPSVLSSMAVRAPSPSRFIKLPGPARTPPRTPADEYKMFDEFVRAPYVMYKPPGTPASRFELAHQPLDSPWGSALEEAGSVDSIESQGSWVGTAFKRCTTDRPATRERLSALSRGDTPYDPPLFDSQDQKDRLTQQAKFDRGRALEMAYTQKLAFAGRESRGLGFDVRATARASRRRSRRTREVDALELQLSGAPAPAPAPAPAAARTKYR</sequence>
<protein>
    <submittedName>
        <fullName evidence="2">Uncharacterized protein</fullName>
    </submittedName>
</protein>
<dbReference type="AlphaFoldDB" id="A0A8J2SHX4"/>
<feature type="region of interest" description="Disordered" evidence="1">
    <location>
        <begin position="520"/>
        <end position="562"/>
    </location>
</feature>
<name>A0A8J2SHX4_9STRA</name>